<feature type="transmembrane region" description="Helical" evidence="1">
    <location>
        <begin position="52"/>
        <end position="76"/>
    </location>
</feature>
<dbReference type="InterPro" id="IPR052529">
    <property type="entry name" value="Bact_Transport_Assoc"/>
</dbReference>
<dbReference type="PANTHER" id="PTHR30590">
    <property type="entry name" value="INNER MEMBRANE PROTEIN"/>
    <property type="match status" value="1"/>
</dbReference>
<accession>A0ABV6KUB7</accession>
<feature type="transmembrane region" description="Helical" evidence="1">
    <location>
        <begin position="12"/>
        <end position="32"/>
    </location>
</feature>
<feature type="transmembrane region" description="Helical" evidence="1">
    <location>
        <begin position="335"/>
        <end position="353"/>
    </location>
</feature>
<sequence length="373" mass="43093">MKERLLYLDAIRGLAITGILFVNIISFGWPELYDSNPSSFWSSSTEQWIHEFLRIFIQSNFYPIFAMLFGISLTFVFKSAEKRGFNPYYIFSRRLFFLLAIGAAHAFLIWYGDILLVYAVLGFILLPFYRLKPKNILKAAVSLWTIPNLLYGFLLILYETELPKYNNTDVIQLVINNYQSNFINGFTQNLIDWSQLYTVSNIPFIFISIFPMFLFGLYFAKSHWITKISLEQFNSLRRYVLITTGIIGFSLKCLPIVKPNSLISHHLSEAFGGPIIGLFFVVSVLVLMIKTKCMLPFLSNLGRMSMTNYLLQSIIGFILFKIIGLYGFVSPITFILIPLGIIVIEVILSHFWLKKFSFGPIEAIWRMFTYPQG</sequence>
<dbReference type="RefSeq" id="WP_377058664.1">
    <property type="nucleotide sequence ID" value="NZ_JBHLUU010000114.1"/>
</dbReference>
<protein>
    <submittedName>
        <fullName evidence="3">DUF418 domain-containing protein</fullName>
    </submittedName>
</protein>
<proteinExistence type="predicted"/>
<feature type="transmembrane region" description="Helical" evidence="1">
    <location>
        <begin position="239"/>
        <end position="258"/>
    </location>
</feature>
<gene>
    <name evidence="3" type="ORF">ACFFHF_17095</name>
</gene>
<feature type="transmembrane region" description="Helical" evidence="1">
    <location>
        <begin position="202"/>
        <end position="219"/>
    </location>
</feature>
<feature type="transmembrane region" description="Helical" evidence="1">
    <location>
        <begin position="270"/>
        <end position="289"/>
    </location>
</feature>
<keyword evidence="1" id="KW-0812">Transmembrane</keyword>
<evidence type="ECO:0000256" key="1">
    <source>
        <dbReference type="SAM" id="Phobius"/>
    </source>
</evidence>
<dbReference type="Pfam" id="PF04235">
    <property type="entry name" value="DUF418"/>
    <property type="match status" value="1"/>
</dbReference>
<evidence type="ECO:0000313" key="3">
    <source>
        <dbReference type="EMBL" id="MFC0476922.1"/>
    </source>
</evidence>
<feature type="domain" description="DUF418" evidence="2">
    <location>
        <begin position="220"/>
        <end position="370"/>
    </location>
</feature>
<comment type="caution">
    <text evidence="3">The sequence shown here is derived from an EMBL/GenBank/DDBJ whole genome shotgun (WGS) entry which is preliminary data.</text>
</comment>
<name>A0ABV6KUB7_9BACI</name>
<dbReference type="EMBL" id="JBHLUU010000114">
    <property type="protein sequence ID" value="MFC0476922.1"/>
    <property type="molecule type" value="Genomic_DNA"/>
</dbReference>
<reference evidence="3 4" key="1">
    <citation type="submission" date="2024-09" db="EMBL/GenBank/DDBJ databases">
        <authorList>
            <person name="Sun Q."/>
            <person name="Mori K."/>
        </authorList>
    </citation>
    <scope>NUCLEOTIDE SEQUENCE [LARGE SCALE GENOMIC DNA]</scope>
    <source>
        <strain evidence="3 4">CGMCC 1.9126</strain>
    </source>
</reference>
<evidence type="ECO:0000259" key="2">
    <source>
        <dbReference type="Pfam" id="PF04235"/>
    </source>
</evidence>
<feature type="transmembrane region" description="Helical" evidence="1">
    <location>
        <begin position="309"/>
        <end position="329"/>
    </location>
</feature>
<feature type="transmembrane region" description="Helical" evidence="1">
    <location>
        <begin position="88"/>
        <end position="108"/>
    </location>
</feature>
<dbReference type="InterPro" id="IPR007349">
    <property type="entry name" value="DUF418"/>
</dbReference>
<keyword evidence="1" id="KW-1133">Transmembrane helix</keyword>
<evidence type="ECO:0000313" key="4">
    <source>
        <dbReference type="Proteomes" id="UP001589738"/>
    </source>
</evidence>
<organism evidence="3 4">
    <name type="scientific">Robertmurraya beringensis</name>
    <dbReference type="NCBI Taxonomy" id="641660"/>
    <lineage>
        <taxon>Bacteria</taxon>
        <taxon>Bacillati</taxon>
        <taxon>Bacillota</taxon>
        <taxon>Bacilli</taxon>
        <taxon>Bacillales</taxon>
        <taxon>Bacillaceae</taxon>
        <taxon>Robertmurraya</taxon>
    </lineage>
</organism>
<dbReference type="Proteomes" id="UP001589738">
    <property type="component" value="Unassembled WGS sequence"/>
</dbReference>
<keyword evidence="4" id="KW-1185">Reference proteome</keyword>
<feature type="transmembrane region" description="Helical" evidence="1">
    <location>
        <begin position="114"/>
        <end position="129"/>
    </location>
</feature>
<keyword evidence="1" id="KW-0472">Membrane</keyword>
<feature type="transmembrane region" description="Helical" evidence="1">
    <location>
        <begin position="136"/>
        <end position="158"/>
    </location>
</feature>
<dbReference type="PANTHER" id="PTHR30590:SF2">
    <property type="entry name" value="INNER MEMBRANE PROTEIN"/>
    <property type="match status" value="1"/>
</dbReference>